<evidence type="ECO:0000259" key="11">
    <source>
        <dbReference type="PROSITE" id="PS50901"/>
    </source>
</evidence>
<evidence type="ECO:0000313" key="12">
    <source>
        <dbReference type="EMBL" id="GIG01497.1"/>
    </source>
</evidence>
<dbReference type="GO" id="GO:0005886">
    <property type="term" value="C:plasma membrane"/>
    <property type="evidence" value="ECO:0007669"/>
    <property type="project" value="UniProtKB-SubCell"/>
</dbReference>
<feature type="transmembrane region" description="Helical" evidence="10">
    <location>
        <begin position="66"/>
        <end position="87"/>
    </location>
</feature>
<dbReference type="InterPro" id="IPR027417">
    <property type="entry name" value="P-loop_NTPase"/>
</dbReference>
<evidence type="ECO:0000256" key="10">
    <source>
        <dbReference type="SAM" id="Phobius"/>
    </source>
</evidence>
<dbReference type="Proteomes" id="UP000659904">
    <property type="component" value="Unassembled WGS sequence"/>
</dbReference>
<feature type="binding site" evidence="9">
    <location>
        <begin position="856"/>
        <end position="863"/>
    </location>
    <ligand>
        <name>ATP</name>
        <dbReference type="ChEBI" id="CHEBI:30616"/>
    </ligand>
</feature>
<dbReference type="GO" id="GO:0003677">
    <property type="term" value="F:DNA binding"/>
    <property type="evidence" value="ECO:0007669"/>
    <property type="project" value="InterPro"/>
</dbReference>
<proteinExistence type="predicted"/>
<evidence type="ECO:0000256" key="7">
    <source>
        <dbReference type="ARBA" id="ARBA00022989"/>
    </source>
</evidence>
<name>A0A8J3KE25_9ACTN</name>
<dbReference type="GO" id="GO:0005524">
    <property type="term" value="F:ATP binding"/>
    <property type="evidence" value="ECO:0007669"/>
    <property type="project" value="UniProtKB-UniRule"/>
</dbReference>
<evidence type="ECO:0000256" key="3">
    <source>
        <dbReference type="ARBA" id="ARBA00022692"/>
    </source>
</evidence>
<dbReference type="PANTHER" id="PTHR22683:SF1">
    <property type="entry name" value="TYPE VII SECRETION SYSTEM PROTEIN ESSC"/>
    <property type="match status" value="1"/>
</dbReference>
<dbReference type="Gene3D" id="3.40.50.300">
    <property type="entry name" value="P-loop containing nucleotide triphosphate hydrolases"/>
    <property type="match status" value="3"/>
</dbReference>
<keyword evidence="13" id="KW-1185">Reference proteome</keyword>
<accession>A0A8J3KE25</accession>
<evidence type="ECO:0000256" key="4">
    <source>
        <dbReference type="ARBA" id="ARBA00022737"/>
    </source>
</evidence>
<dbReference type="InterPro" id="IPR050206">
    <property type="entry name" value="FtsK/SpoIIIE/SftA"/>
</dbReference>
<keyword evidence="4" id="KW-0677">Repeat</keyword>
<sequence>MGTVIVKRAPRRPAPEIPAGELVIDAPPEIPQAAGGRWQQAMMILPMLGSGLGMAMMVGRGNGDKMSYVAGGMMGVSSLGMIAASLMNGAGQPKKAEMMAARREYLRHLAGLRRRARQTVQQQRTGLFYRHPDPQRLWSTVDSFRLWERRPHDPDFGIVRVGLGPQSLATPLLPPETRPLEELEPMTAGALRRFLDAYSVVPDLPVALSLRGFGRVFLRGDSAAPRHDGTYTSNTATTGFAADHRDGGDVHGLARAMLAQLAVFHAPDDLIIAICGSSYRREAWDWAKWLPHHQHPSKVDALGPARLFATSAQEMEGLLAEVLAGRPRFGAGEGAPHVVVVLDGADMAGAGPLAVPEGLSGMTILDLDSPPPRLLERGMLTLEVRGRERALHTVTSASVAEVGVADRLSVVEAEALARRLAPLRLSATTITSSNAMTSEKGLADLLGIPDPERFDVAYGWSPRASRNMLRVPLGVGPDGSPVELDIKESAQDGMGPHGLLVGATGSGKSELLRTLVLGLAATHSSEQLNFVLVDFKGGATFASLDRLPHTSAVITNLEGESHLVNRMGDAITGEVLRRQELLRAAGNFANLKDYEKARTGGAALAPLASLFIVCDEFSELLTANPDFIDIFVQIGRVGRSIGIHLLLASQRLEEGRLRGLDTHLSYRVGLRTFSAMESRAVLGVGDAYDLPKAPGHGYLKFGSEPLQRFKGAYVSGSFKKAGETAAARRVDGRDLVYDFGNHFVPVPQRPANAEPEVNWDVKPGESLMDVMIERMVGQGPPAHQVWLPPLDVSDPLDLAFGQLGLVQGRGLTVANPDLRGALRVPVAVVDKPAQQLRDLQWLRLADGAAGHVAIVGGGQSGKSTLLRTLITGLALTHTPQEAQIYCLDFGGGSLGALRELPHVGGVAGRQDALMVRRTVSEVAQLLNMRETRFAEQGIESMAAYRRLRAAGRFTDDPYGDVFLVVDGWSTLKESYEDLDPVITDFATRGLAYGVHVVATSLRWRDFRANIQDQFGSKLELRLGDPSDTICRVRKIAPQVPSRPGFGLTPDGLFSLALRPDVDAVGHRDDLIQHIAKHWDGMPAPRVRMLPTVYAYERMPLETGGEWTLPIGLADDLTPATVDFYADVHLTAFGESESGKSTLLRQIARTITQRYTPDQAKMIIIDPRRSLLGAVTTEHQLAYISNLSQIRDYVEAIRVRMEERRPPDGTRPQDMPLRPWLAGRGEFFLIVDDYDVVVSGGGHPIEPLADFLFQARDVGLHLIAAAGANWGGTRSSYDAALSRLAAANAPYLMLSAENIVTAPFGSRMKYDRMPPGRGRLITRRGSRLVQLAELPAF</sequence>
<comment type="subcellular location">
    <subcellularLocation>
        <location evidence="1">Cell membrane</location>
        <topology evidence="1">Multi-pass membrane protein</topology>
    </subcellularLocation>
</comment>
<keyword evidence="6 9" id="KW-0067">ATP-binding</keyword>
<feature type="domain" description="FtsK" evidence="11">
    <location>
        <begin position="836"/>
        <end position="1029"/>
    </location>
</feature>
<keyword evidence="8 10" id="KW-0472">Membrane</keyword>
<protein>
    <submittedName>
        <fullName evidence="12">Type VII secretion protein EccC</fullName>
    </submittedName>
</protein>
<keyword evidence="3 10" id="KW-0812">Transmembrane</keyword>
<evidence type="ECO:0000256" key="1">
    <source>
        <dbReference type="ARBA" id="ARBA00004651"/>
    </source>
</evidence>
<dbReference type="InterPro" id="IPR003593">
    <property type="entry name" value="AAA+_ATPase"/>
</dbReference>
<dbReference type="Pfam" id="PF01580">
    <property type="entry name" value="FtsK_SpoIIIE"/>
    <property type="match status" value="2"/>
</dbReference>
<dbReference type="EMBL" id="BONH01000040">
    <property type="protein sequence ID" value="GIG01497.1"/>
    <property type="molecule type" value="Genomic_DNA"/>
</dbReference>
<keyword evidence="7 10" id="KW-1133">Transmembrane helix</keyword>
<feature type="binding site" evidence="9">
    <location>
        <begin position="1133"/>
        <end position="1140"/>
    </location>
    <ligand>
        <name>ATP</name>
        <dbReference type="ChEBI" id="CHEBI:30616"/>
    </ligand>
</feature>
<reference evidence="12 13" key="1">
    <citation type="submission" date="2021-01" db="EMBL/GenBank/DDBJ databases">
        <title>Whole genome shotgun sequence of Catellatospora citrea NBRC 14495.</title>
        <authorList>
            <person name="Komaki H."/>
            <person name="Tamura T."/>
        </authorList>
    </citation>
    <scope>NUCLEOTIDE SEQUENCE [LARGE SCALE GENOMIC DNA]</scope>
    <source>
        <strain evidence="12 13">NBRC 14495</strain>
    </source>
</reference>
<dbReference type="InterPro" id="IPR002543">
    <property type="entry name" value="FtsK_dom"/>
</dbReference>
<feature type="domain" description="FtsK" evidence="11">
    <location>
        <begin position="479"/>
        <end position="679"/>
    </location>
</feature>
<dbReference type="NCBIfam" id="TIGR03925">
    <property type="entry name" value="T7SS_EccC_b"/>
    <property type="match status" value="1"/>
</dbReference>
<evidence type="ECO:0000313" key="13">
    <source>
        <dbReference type="Proteomes" id="UP000659904"/>
    </source>
</evidence>
<dbReference type="PROSITE" id="PS50901">
    <property type="entry name" value="FTSK"/>
    <property type="match status" value="3"/>
</dbReference>
<organism evidence="12 13">
    <name type="scientific">Catellatospora citrea</name>
    <dbReference type="NCBI Taxonomy" id="53366"/>
    <lineage>
        <taxon>Bacteria</taxon>
        <taxon>Bacillati</taxon>
        <taxon>Actinomycetota</taxon>
        <taxon>Actinomycetes</taxon>
        <taxon>Micromonosporales</taxon>
        <taxon>Micromonosporaceae</taxon>
        <taxon>Catellatospora</taxon>
    </lineage>
</organism>
<evidence type="ECO:0000256" key="2">
    <source>
        <dbReference type="ARBA" id="ARBA00022475"/>
    </source>
</evidence>
<feature type="domain" description="FtsK" evidence="11">
    <location>
        <begin position="1116"/>
        <end position="1299"/>
    </location>
</feature>
<keyword evidence="5 9" id="KW-0547">Nucleotide-binding</keyword>
<dbReference type="NCBIfam" id="TIGR03924">
    <property type="entry name" value="T7SS_EccC_a"/>
    <property type="match status" value="1"/>
</dbReference>
<comment type="caution">
    <text evidence="12">The sequence shown here is derived from an EMBL/GenBank/DDBJ whole genome shotgun (WGS) entry which is preliminary data.</text>
</comment>
<feature type="binding site" evidence="9">
    <location>
        <begin position="502"/>
        <end position="509"/>
    </location>
    <ligand>
        <name>ATP</name>
        <dbReference type="ChEBI" id="CHEBI:30616"/>
    </ligand>
</feature>
<evidence type="ECO:0000256" key="9">
    <source>
        <dbReference type="PROSITE-ProRule" id="PRU00289"/>
    </source>
</evidence>
<dbReference type="SMART" id="SM00382">
    <property type="entry name" value="AAA"/>
    <property type="match status" value="3"/>
</dbReference>
<dbReference type="InterPro" id="IPR023837">
    <property type="entry name" value="EccCb-like_Actinobacteria"/>
</dbReference>
<dbReference type="PANTHER" id="PTHR22683">
    <property type="entry name" value="SPORULATION PROTEIN RELATED"/>
    <property type="match status" value="1"/>
</dbReference>
<evidence type="ECO:0000256" key="6">
    <source>
        <dbReference type="ARBA" id="ARBA00022840"/>
    </source>
</evidence>
<dbReference type="RefSeq" id="WP_120317435.1">
    <property type="nucleotide sequence ID" value="NZ_BONH01000040.1"/>
</dbReference>
<gene>
    <name evidence="12" type="primary">ftsK_2</name>
    <name evidence="12" type="ORF">Cci01nite_65900</name>
</gene>
<keyword evidence="2" id="KW-1003">Cell membrane</keyword>
<evidence type="ECO:0000256" key="8">
    <source>
        <dbReference type="ARBA" id="ARBA00023136"/>
    </source>
</evidence>
<dbReference type="InterPro" id="IPR023836">
    <property type="entry name" value="EccCa-like_Actinobacteria"/>
</dbReference>
<evidence type="ECO:0000256" key="5">
    <source>
        <dbReference type="ARBA" id="ARBA00022741"/>
    </source>
</evidence>
<dbReference type="SUPFAM" id="SSF52540">
    <property type="entry name" value="P-loop containing nucleoside triphosphate hydrolases"/>
    <property type="match status" value="3"/>
</dbReference>